<dbReference type="PANTHER" id="PTHR30329:SF21">
    <property type="entry name" value="LIPOPROTEIN YIAD-RELATED"/>
    <property type="match status" value="1"/>
</dbReference>
<evidence type="ECO:0000256" key="3">
    <source>
        <dbReference type="SAM" id="MobiDB-lite"/>
    </source>
</evidence>
<organism evidence="6 7">
    <name type="scientific">Thermocoleostomius sinensis A174</name>
    <dbReference type="NCBI Taxonomy" id="2016057"/>
    <lineage>
        <taxon>Bacteria</taxon>
        <taxon>Bacillati</taxon>
        <taxon>Cyanobacteriota</taxon>
        <taxon>Cyanophyceae</taxon>
        <taxon>Oculatellales</taxon>
        <taxon>Oculatellaceae</taxon>
        <taxon>Thermocoleostomius</taxon>
    </lineage>
</organism>
<gene>
    <name evidence="6" type="ORF">OXH18_16320</name>
</gene>
<dbReference type="KEGG" id="tsin:OXH18_16320"/>
<accession>A0A9E8Z912</accession>
<dbReference type="InterPro" id="IPR006665">
    <property type="entry name" value="OmpA-like"/>
</dbReference>
<keyword evidence="2" id="KW-0175">Coiled coil</keyword>
<dbReference type="PANTHER" id="PTHR30329">
    <property type="entry name" value="STATOR ELEMENT OF FLAGELLAR MOTOR COMPLEX"/>
    <property type="match status" value="1"/>
</dbReference>
<evidence type="ECO:0000313" key="7">
    <source>
        <dbReference type="Proteomes" id="UP001163152"/>
    </source>
</evidence>
<sequence length="322" mass="34874">MHYEVSMTQSSTPPTVPTQRPVKRPSPGRGRSVLTFIFRLLLLGVSGSIAGLLGIAVAQFYPGQIQEPPLVERLLRGSQAFWQSVTRLPDVWNQESGRPIAASDAVSPSPSLPAPPITTLPPLQLPEADRQQVQTELAQLQTDLQQLNNRTASLETRVGTPTTDASIEQRLQTIQQRLDPTAPPVAVSDAAPEAGLIPPSTSTIANGELLKVTLPSDALFTPENALRPETSAILDSIIADLQRYPNATIRVIGHTDSQGSTQGDRTRSFEQATAVTQYLSNQLGEGYQWVTVGYGSSLPLVENTSAINHQRNRRIEIIIDPS</sequence>
<keyword evidence="4" id="KW-0812">Transmembrane</keyword>
<feature type="compositionally biased region" description="Pro residues" evidence="3">
    <location>
        <begin position="110"/>
        <end position="119"/>
    </location>
</feature>
<evidence type="ECO:0000256" key="4">
    <source>
        <dbReference type="SAM" id="Phobius"/>
    </source>
</evidence>
<evidence type="ECO:0000313" key="6">
    <source>
        <dbReference type="EMBL" id="WAL58734.1"/>
    </source>
</evidence>
<dbReference type="Gene3D" id="3.30.1330.60">
    <property type="entry name" value="OmpA-like domain"/>
    <property type="match status" value="1"/>
</dbReference>
<dbReference type="RefSeq" id="WP_268608162.1">
    <property type="nucleotide sequence ID" value="NZ_CP113797.1"/>
</dbReference>
<dbReference type="Pfam" id="PF00691">
    <property type="entry name" value="OmpA"/>
    <property type="match status" value="1"/>
</dbReference>
<keyword evidence="1 4" id="KW-0472">Membrane</keyword>
<feature type="transmembrane region" description="Helical" evidence="4">
    <location>
        <begin position="33"/>
        <end position="61"/>
    </location>
</feature>
<feature type="coiled-coil region" evidence="2">
    <location>
        <begin position="130"/>
        <end position="157"/>
    </location>
</feature>
<dbReference type="AlphaFoldDB" id="A0A9E8Z912"/>
<feature type="compositionally biased region" description="Low complexity" evidence="3">
    <location>
        <begin position="8"/>
        <end position="20"/>
    </location>
</feature>
<evidence type="ECO:0000256" key="1">
    <source>
        <dbReference type="PROSITE-ProRule" id="PRU00473"/>
    </source>
</evidence>
<reference evidence="6" key="1">
    <citation type="submission" date="2022-12" db="EMBL/GenBank/DDBJ databases">
        <title>Polyphasic identification of a Novel Hot-Spring Cyanobacterium Ocullathermofonsia sinensis gen nov. sp. nov. and Genomic Insights on its Adaptations to the Thermal Habitat.</title>
        <authorList>
            <person name="Daroch M."/>
            <person name="Tang J."/>
            <person name="Jiang Y."/>
        </authorList>
    </citation>
    <scope>NUCLEOTIDE SEQUENCE</scope>
    <source>
        <strain evidence="6">PKUAC-SCTA174</strain>
    </source>
</reference>
<evidence type="ECO:0000256" key="2">
    <source>
        <dbReference type="SAM" id="Coils"/>
    </source>
</evidence>
<evidence type="ECO:0000259" key="5">
    <source>
        <dbReference type="PROSITE" id="PS51123"/>
    </source>
</evidence>
<keyword evidence="4" id="KW-1133">Transmembrane helix</keyword>
<dbReference type="Proteomes" id="UP001163152">
    <property type="component" value="Chromosome"/>
</dbReference>
<name>A0A9E8Z912_9CYAN</name>
<proteinExistence type="predicted"/>
<dbReference type="PROSITE" id="PS51123">
    <property type="entry name" value="OMPA_2"/>
    <property type="match status" value="1"/>
</dbReference>
<dbReference type="CDD" id="cd07185">
    <property type="entry name" value="OmpA_C-like"/>
    <property type="match status" value="1"/>
</dbReference>
<protein>
    <submittedName>
        <fullName evidence="6">OmpA family protein</fullName>
    </submittedName>
</protein>
<feature type="compositionally biased region" description="Low complexity" evidence="3">
    <location>
        <begin position="99"/>
        <end position="109"/>
    </location>
</feature>
<dbReference type="GO" id="GO:0016020">
    <property type="term" value="C:membrane"/>
    <property type="evidence" value="ECO:0007669"/>
    <property type="project" value="UniProtKB-UniRule"/>
</dbReference>
<feature type="domain" description="OmpA-like" evidence="5">
    <location>
        <begin position="207"/>
        <end position="322"/>
    </location>
</feature>
<feature type="region of interest" description="Disordered" evidence="3">
    <location>
        <begin position="1"/>
        <end position="28"/>
    </location>
</feature>
<feature type="region of interest" description="Disordered" evidence="3">
    <location>
        <begin position="99"/>
        <end position="121"/>
    </location>
</feature>
<dbReference type="SUPFAM" id="SSF103088">
    <property type="entry name" value="OmpA-like"/>
    <property type="match status" value="1"/>
</dbReference>
<keyword evidence="7" id="KW-1185">Reference proteome</keyword>
<dbReference type="InterPro" id="IPR050330">
    <property type="entry name" value="Bact_OuterMem_StrucFunc"/>
</dbReference>
<dbReference type="InterPro" id="IPR036737">
    <property type="entry name" value="OmpA-like_sf"/>
</dbReference>
<dbReference type="EMBL" id="CP113797">
    <property type="protein sequence ID" value="WAL58734.1"/>
    <property type="molecule type" value="Genomic_DNA"/>
</dbReference>